<gene>
    <name evidence="3" type="ORF">Cha6605_5691</name>
</gene>
<keyword evidence="4" id="KW-1185">Reference proteome</keyword>
<name>K9UPD2_CHAP6</name>
<reference evidence="3 4" key="1">
    <citation type="submission" date="2012-05" db="EMBL/GenBank/DDBJ databases">
        <title>Finished chromosome of genome of Chamaesiphon sp. PCC 6605.</title>
        <authorList>
            <consortium name="US DOE Joint Genome Institute"/>
            <person name="Gugger M."/>
            <person name="Coursin T."/>
            <person name="Rippka R."/>
            <person name="Tandeau De Marsac N."/>
            <person name="Huntemann M."/>
            <person name="Wei C.-L."/>
            <person name="Han J."/>
            <person name="Detter J.C."/>
            <person name="Han C."/>
            <person name="Tapia R."/>
            <person name="Chen A."/>
            <person name="Kyrpides N."/>
            <person name="Mavromatis K."/>
            <person name="Markowitz V."/>
            <person name="Szeto E."/>
            <person name="Ivanova N."/>
            <person name="Pagani I."/>
            <person name="Pati A."/>
            <person name="Goodwin L."/>
            <person name="Nordberg H.P."/>
            <person name="Cantor M.N."/>
            <person name="Hua S.X."/>
            <person name="Woyke T."/>
            <person name="Kerfeld C.A."/>
        </authorList>
    </citation>
    <scope>NUCLEOTIDE SEQUENCE [LARGE SCALE GENOMIC DNA]</scope>
    <source>
        <strain evidence="4">ATCC 27169 / PCC 6605</strain>
    </source>
</reference>
<dbReference type="KEGG" id="cmp:Cha6605_5691"/>
<dbReference type="HOGENOM" id="CLU_039724_1_0_3"/>
<evidence type="ECO:0000259" key="2">
    <source>
        <dbReference type="Pfam" id="PF03050"/>
    </source>
</evidence>
<proteinExistence type="predicted"/>
<dbReference type="OrthoDB" id="166580at2"/>
<evidence type="ECO:0000256" key="1">
    <source>
        <dbReference type="SAM" id="MobiDB-lite"/>
    </source>
</evidence>
<evidence type="ECO:0000313" key="4">
    <source>
        <dbReference type="Proteomes" id="UP000010366"/>
    </source>
</evidence>
<dbReference type="Proteomes" id="UP000010366">
    <property type="component" value="Chromosome"/>
</dbReference>
<accession>K9UPD2</accession>
<dbReference type="eggNOG" id="COG4467">
    <property type="taxonomic scope" value="Bacteria"/>
</dbReference>
<feature type="region of interest" description="Disordered" evidence="1">
    <location>
        <begin position="1"/>
        <end position="22"/>
    </location>
</feature>
<dbReference type="InterPro" id="IPR004291">
    <property type="entry name" value="Transposase_IS66_central"/>
</dbReference>
<dbReference type="AlphaFoldDB" id="K9UPD2"/>
<feature type="compositionally biased region" description="Polar residues" evidence="1">
    <location>
        <begin position="1"/>
        <end position="17"/>
    </location>
</feature>
<feature type="domain" description="Transposase IS66 central" evidence="2">
    <location>
        <begin position="363"/>
        <end position="490"/>
    </location>
</feature>
<dbReference type="EMBL" id="CP003600">
    <property type="protein sequence ID" value="AFY96548.1"/>
    <property type="molecule type" value="Genomic_DNA"/>
</dbReference>
<feature type="domain" description="Transposase IS66 central" evidence="2">
    <location>
        <begin position="161"/>
        <end position="271"/>
    </location>
</feature>
<feature type="region of interest" description="Disordered" evidence="1">
    <location>
        <begin position="58"/>
        <end position="105"/>
    </location>
</feature>
<dbReference type="STRING" id="1173020.Cha6605_5691"/>
<dbReference type="PANTHER" id="PTHR33678">
    <property type="entry name" value="BLL1576 PROTEIN"/>
    <property type="match status" value="1"/>
</dbReference>
<organism evidence="3 4">
    <name type="scientific">Chamaesiphon minutus (strain ATCC 27169 / PCC 6605)</name>
    <dbReference type="NCBI Taxonomy" id="1173020"/>
    <lineage>
        <taxon>Bacteria</taxon>
        <taxon>Bacillati</taxon>
        <taxon>Cyanobacteriota</taxon>
        <taxon>Cyanophyceae</taxon>
        <taxon>Gomontiellales</taxon>
        <taxon>Chamaesiphonaceae</taxon>
        <taxon>Chamaesiphon</taxon>
    </lineage>
</organism>
<sequence length="543" mass="62298">MSINSDTSPAQASTPSTEVEGLRRLVEEQRKLIDKLSKQLQNQQERIEQLEAELRAKKKLKGKPRLSASLLNQPKPKEAKAEKRAGSAKESKKSNFESDEEIVIQPDSIPENTKFNGYRSYDVQELIIKRHNIRFQLAEYITEDGKTVVGELPTEYQGRHYGPGLVCYVMYQHYQCRVTQPLIYEQLREWGIDISAGQVNRLLNEEHQRFEQEQHQVLRAGLETATYIHTDDTGARHNGKNGYCTVIGNDDFAYFHSSNSKSRENFLEILQAGAEKYVLNEEAKAYLENYQLPHKHLLEIGFSEEPLAITKEDWHNYLLGKGIVGVKTVRVLSEAALLGGLTIQGRSEPLRILSDGAGQFNIMEHGLCWVHIERNLRKLEGKTEQERENIADMQGLLWEYYQELKQYQQQPSRERALSLQDKFDEIFGRCYIHHGLLNHALNQIRNRKIELLQVLNCPEFPLHNNAAETDIREYVTRRKISGGTRSELGRKARDTFVGLKKTCRKLGISFWNYLTSRLCGDEQVRPLSDVLRAKAAAKIPAPA</sequence>
<dbReference type="RefSeq" id="WP_015162625.1">
    <property type="nucleotide sequence ID" value="NC_019697.1"/>
</dbReference>
<dbReference type="Pfam" id="PF03050">
    <property type="entry name" value="DDE_Tnp_IS66"/>
    <property type="match status" value="2"/>
</dbReference>
<protein>
    <submittedName>
        <fullName evidence="3">Transposase IS66 family</fullName>
    </submittedName>
</protein>
<dbReference type="PATRIC" id="fig|1173020.3.peg.6536"/>
<feature type="compositionally biased region" description="Basic and acidic residues" evidence="1">
    <location>
        <begin position="75"/>
        <end position="96"/>
    </location>
</feature>
<dbReference type="InterPro" id="IPR052344">
    <property type="entry name" value="Transposase-related"/>
</dbReference>
<evidence type="ECO:0000313" key="3">
    <source>
        <dbReference type="EMBL" id="AFY96548.1"/>
    </source>
</evidence>